<accession>A0A380TFV0</accession>
<dbReference type="Pfam" id="PF02321">
    <property type="entry name" value="OEP"/>
    <property type="match status" value="2"/>
</dbReference>
<proteinExistence type="predicted"/>
<dbReference type="NCBIfam" id="TIGR01845">
    <property type="entry name" value="outer_NodT"/>
    <property type="match status" value="1"/>
</dbReference>
<dbReference type="InterPro" id="IPR003423">
    <property type="entry name" value="OMP_efflux"/>
</dbReference>
<dbReference type="Gene3D" id="1.20.1600.10">
    <property type="entry name" value="Outer membrane efflux proteins (OEP)"/>
    <property type="match status" value="1"/>
</dbReference>
<dbReference type="PROSITE" id="PS51257">
    <property type="entry name" value="PROKAR_LIPOPROTEIN"/>
    <property type="match status" value="1"/>
</dbReference>
<dbReference type="GO" id="GO:0016020">
    <property type="term" value="C:membrane"/>
    <property type="evidence" value="ECO:0007669"/>
    <property type="project" value="InterPro"/>
</dbReference>
<dbReference type="AlphaFoldDB" id="A0A380TFV0"/>
<feature type="compositionally biased region" description="Low complexity" evidence="1">
    <location>
        <begin position="482"/>
        <end position="505"/>
    </location>
</feature>
<protein>
    <recommendedName>
        <fullName evidence="3">RND efflux system, outer membrane lipoprotein, NodT family</fullName>
    </recommendedName>
</protein>
<evidence type="ECO:0000313" key="2">
    <source>
        <dbReference type="EMBL" id="SUS06534.1"/>
    </source>
</evidence>
<dbReference type="PANTHER" id="PTHR30203:SF25">
    <property type="entry name" value="OUTER MEMBRANE PROTEIN-RELATED"/>
    <property type="match status" value="1"/>
</dbReference>
<dbReference type="InterPro" id="IPR010131">
    <property type="entry name" value="MdtP/NodT-like"/>
</dbReference>
<evidence type="ECO:0000256" key="1">
    <source>
        <dbReference type="SAM" id="MobiDB-lite"/>
    </source>
</evidence>
<organism evidence="2">
    <name type="scientific">metagenome</name>
    <dbReference type="NCBI Taxonomy" id="256318"/>
    <lineage>
        <taxon>unclassified sequences</taxon>
        <taxon>metagenomes</taxon>
    </lineage>
</organism>
<sequence length="516" mass="54599">MGLTRAGIAAAALTLLAGCTVGPDYRTPDTPLPESWRQPAPPGPKLDAAADAAWWQSFDDPLLTQLIDRAVITNFDLERARAAIIEARALRSQAASTFYPSVDANASVTRSRQTSKGNTTSFGGFNLKTDDRSSINTFYQAGFDAAWELDVFGRIQRSVEAAGAFAGAQTEAANDVRLTLIGDVARAYVDARGLQRRIEVTRQTIAAQRDTVDLTRARYQAGTGTGLDAVRAEAQLATFTAALPPLQTALAEDIHRLGVLTGQEPQALADLLEIPAPIPVADAVPSTGVPADLLRRRPDIREAERLLAQATANIGVAVADRYPSFTLPGSITLNNTKLLDMFTSVSLLWSVGPQVTVPVFDAGRRQAEVEVQRARQRQALASYRQTVLLSLEEVENALVALSQEKDRRESLQRSVAANTDAVSLSTELYTRGLGTFLDVLDAQRSLFETQSDLATSEAALSTDLVSLYKALGGDWSAGGAEGATSASAPSSASPSSSPSARGSAADGDTGTAPSPG</sequence>
<dbReference type="GO" id="GO:0015562">
    <property type="term" value="F:efflux transmembrane transporter activity"/>
    <property type="evidence" value="ECO:0007669"/>
    <property type="project" value="InterPro"/>
</dbReference>
<name>A0A380TFV0_9ZZZZ</name>
<evidence type="ECO:0008006" key="3">
    <source>
        <dbReference type="Google" id="ProtNLM"/>
    </source>
</evidence>
<gene>
    <name evidence="2" type="ORF">DF3PB_2960006</name>
</gene>
<reference evidence="2" key="1">
    <citation type="submission" date="2018-07" db="EMBL/GenBank/DDBJ databases">
        <authorList>
            <person name="Quirk P.G."/>
            <person name="Krulwich T.A."/>
        </authorList>
    </citation>
    <scope>NUCLEOTIDE SEQUENCE</scope>
</reference>
<dbReference type="Gene3D" id="2.20.200.10">
    <property type="entry name" value="Outer membrane efflux proteins (OEP)"/>
    <property type="match status" value="1"/>
</dbReference>
<dbReference type="PANTHER" id="PTHR30203">
    <property type="entry name" value="OUTER MEMBRANE CATION EFFLUX PROTEIN"/>
    <property type="match status" value="1"/>
</dbReference>
<feature type="region of interest" description="Disordered" evidence="1">
    <location>
        <begin position="478"/>
        <end position="516"/>
    </location>
</feature>
<dbReference type="SUPFAM" id="SSF56954">
    <property type="entry name" value="Outer membrane efflux proteins (OEP)"/>
    <property type="match status" value="1"/>
</dbReference>
<dbReference type="EMBL" id="UIDG01000219">
    <property type="protein sequence ID" value="SUS06534.1"/>
    <property type="molecule type" value="Genomic_DNA"/>
</dbReference>